<dbReference type="GO" id="GO:0101006">
    <property type="term" value="F:protein histidine phosphatase activity"/>
    <property type="evidence" value="ECO:0007669"/>
    <property type="project" value="InterPro"/>
</dbReference>
<gene>
    <name evidence="2" type="primary">sixA</name>
    <name evidence="2" type="ORF">ESB00_05365</name>
</gene>
<dbReference type="InterPro" id="IPR013078">
    <property type="entry name" value="His_Pase_superF_clade-1"/>
</dbReference>
<dbReference type="NCBIfam" id="TIGR00249">
    <property type="entry name" value="sixA"/>
    <property type="match status" value="1"/>
</dbReference>
<dbReference type="CDD" id="cd07067">
    <property type="entry name" value="HP_PGM_like"/>
    <property type="match status" value="1"/>
</dbReference>
<protein>
    <submittedName>
        <fullName evidence="2">Phosphohistidine phosphatase SixA</fullName>
    </submittedName>
</protein>
<dbReference type="InterPro" id="IPR051021">
    <property type="entry name" value="Mito_Ser/Thr_phosphatase"/>
</dbReference>
<dbReference type="AlphaFoldDB" id="A0A4Q1C8T9"/>
<accession>A0A4Q1C8T9</accession>
<dbReference type="SUPFAM" id="SSF53254">
    <property type="entry name" value="Phosphoglycerate mutase-like"/>
    <property type="match status" value="1"/>
</dbReference>
<dbReference type="InterPro" id="IPR004449">
    <property type="entry name" value="SixA"/>
</dbReference>
<reference evidence="2 3" key="1">
    <citation type="submission" date="2019-01" db="EMBL/GenBank/DDBJ databases">
        <title>Lacunisphaera sp. strain TWA-58.</title>
        <authorList>
            <person name="Chen W.-M."/>
        </authorList>
    </citation>
    <scope>NUCLEOTIDE SEQUENCE [LARGE SCALE GENOMIC DNA]</scope>
    <source>
        <strain evidence="2 3">TWA-58</strain>
    </source>
</reference>
<evidence type="ECO:0000256" key="1">
    <source>
        <dbReference type="ARBA" id="ARBA00022801"/>
    </source>
</evidence>
<name>A0A4Q1C8T9_9BACT</name>
<dbReference type="InterPro" id="IPR029033">
    <property type="entry name" value="His_PPase_superfam"/>
</dbReference>
<dbReference type="Proteomes" id="UP000290218">
    <property type="component" value="Unassembled WGS sequence"/>
</dbReference>
<dbReference type="OrthoDB" id="194934at2"/>
<evidence type="ECO:0000313" key="3">
    <source>
        <dbReference type="Proteomes" id="UP000290218"/>
    </source>
</evidence>
<dbReference type="Gene3D" id="3.40.50.1240">
    <property type="entry name" value="Phosphoglycerate mutase-like"/>
    <property type="match status" value="1"/>
</dbReference>
<dbReference type="SMART" id="SM00855">
    <property type="entry name" value="PGAM"/>
    <property type="match status" value="1"/>
</dbReference>
<comment type="caution">
    <text evidence="2">The sequence shown here is derived from an EMBL/GenBank/DDBJ whole genome shotgun (WGS) entry which is preliminary data.</text>
</comment>
<sequence length="157" mass="17557">MRRMTIYLIRHAHAVEGDDDARRPLSDKGRRQIRAMAKFLRRSGRLKTREFWHSPLERAKNTAALLAGDMELDAKLSEVAGVEPYANPATMAAKLKSIRRSVAVVGHEPHLSALATLLILGRAEHPVLVLKKGAVAALERKDGRWALRWQVSPKEIA</sequence>
<dbReference type="PANTHER" id="PTHR20935">
    <property type="entry name" value="PHOSPHOGLYCERATE MUTASE-RELATED"/>
    <property type="match status" value="1"/>
</dbReference>
<dbReference type="Pfam" id="PF00300">
    <property type="entry name" value="His_Phos_1"/>
    <property type="match status" value="1"/>
</dbReference>
<dbReference type="EMBL" id="SDHX01000001">
    <property type="protein sequence ID" value="RXK55328.1"/>
    <property type="molecule type" value="Genomic_DNA"/>
</dbReference>
<keyword evidence="3" id="KW-1185">Reference proteome</keyword>
<dbReference type="GO" id="GO:0005737">
    <property type="term" value="C:cytoplasm"/>
    <property type="evidence" value="ECO:0007669"/>
    <property type="project" value="InterPro"/>
</dbReference>
<evidence type="ECO:0000313" key="2">
    <source>
        <dbReference type="EMBL" id="RXK55328.1"/>
    </source>
</evidence>
<proteinExistence type="predicted"/>
<organism evidence="2 3">
    <name type="scientific">Oleiharenicola lentus</name>
    <dbReference type="NCBI Taxonomy" id="2508720"/>
    <lineage>
        <taxon>Bacteria</taxon>
        <taxon>Pseudomonadati</taxon>
        <taxon>Verrucomicrobiota</taxon>
        <taxon>Opitutia</taxon>
        <taxon>Opitutales</taxon>
        <taxon>Opitutaceae</taxon>
        <taxon>Oleiharenicola</taxon>
    </lineage>
</organism>
<keyword evidence="1" id="KW-0378">Hydrolase</keyword>